<evidence type="ECO:0000313" key="2">
    <source>
        <dbReference type="EMBL" id="CQH62280.1"/>
    </source>
</evidence>
<accession>A0A0U5HXM6</accession>
<dbReference type="Proteomes" id="UP000066737">
    <property type="component" value="Chromosome I"/>
</dbReference>
<protein>
    <submittedName>
        <fullName evidence="2">Small CPxCG-related zinc finger protein</fullName>
    </submittedName>
</protein>
<sequence length="85" mass="8947">MSERCEGCGDSVRVAGGIGDIWTMDPTGTGGMTLEFTDVQESQSDSCSPSEARSDSEDDPEFFLCFDCIDALPDEPSAGDVAALD</sequence>
<dbReference type="STRING" id="1407499.HHUB_3702"/>
<dbReference type="EMBL" id="LN831302">
    <property type="protein sequence ID" value="CQH62280.1"/>
    <property type="molecule type" value="Genomic_DNA"/>
</dbReference>
<dbReference type="InterPro" id="IPR055983">
    <property type="entry name" value="DUF7561"/>
</dbReference>
<reference evidence="3" key="1">
    <citation type="journal article" date="2016" name="Environ. Microbiol.">
        <title>The complete genome of a viable archaeum isolated from 123-million-year-old rock salt.</title>
        <authorList>
            <person name="Jaakkola S.T."/>
            <person name="Pfeiffer F."/>
            <person name="Ravantti J.J."/>
            <person name="Guo Q."/>
            <person name="Liu Y."/>
            <person name="Chen X."/>
            <person name="Ma H."/>
            <person name="Yang C."/>
            <person name="Oksanen H.M."/>
            <person name="Bamford D.H."/>
        </authorList>
    </citation>
    <scope>NUCLEOTIDE SEQUENCE</scope>
    <source>
        <strain evidence="3">JI20-1</strain>
    </source>
</reference>
<keyword evidence="3" id="KW-1185">Reference proteome</keyword>
<dbReference type="RefSeq" id="WP_059058015.1">
    <property type="nucleotide sequence ID" value="NZ_CEML01000001.1"/>
</dbReference>
<dbReference type="Pfam" id="PF24442">
    <property type="entry name" value="DUF7561"/>
    <property type="match status" value="2"/>
</dbReference>
<gene>
    <name evidence="2" type="ORF">HHUB_3702</name>
</gene>
<dbReference type="AlphaFoldDB" id="A0A0U5HXM6"/>
<name>A0A0U5HXM6_9EURY</name>
<feature type="region of interest" description="Disordered" evidence="1">
    <location>
        <begin position="37"/>
        <end position="58"/>
    </location>
</feature>
<evidence type="ECO:0000313" key="3">
    <source>
        <dbReference type="Proteomes" id="UP000066737"/>
    </source>
</evidence>
<proteinExistence type="predicted"/>
<dbReference type="GeneID" id="26660290"/>
<evidence type="ECO:0000256" key="1">
    <source>
        <dbReference type="SAM" id="MobiDB-lite"/>
    </source>
</evidence>
<organism evidence="2 3">
    <name type="scientific">Halobacterium hubeiense</name>
    <dbReference type="NCBI Taxonomy" id="1407499"/>
    <lineage>
        <taxon>Archaea</taxon>
        <taxon>Methanobacteriati</taxon>
        <taxon>Methanobacteriota</taxon>
        <taxon>Stenosarchaea group</taxon>
        <taxon>Halobacteria</taxon>
        <taxon>Halobacteriales</taxon>
        <taxon>Halobacteriaceae</taxon>
        <taxon>Halobacterium</taxon>
    </lineage>
</organism>
<dbReference type="KEGG" id="hhb:Hhub_3702"/>
<feature type="compositionally biased region" description="Polar residues" evidence="1">
    <location>
        <begin position="39"/>
        <end position="51"/>
    </location>
</feature>
<dbReference type="OrthoDB" id="190410at2157"/>